<accession>A0ABR1GWP7</accession>
<name>A0ABR1GWP7_9HYPO</name>
<proteinExistence type="predicted"/>
<dbReference type="EMBL" id="JAZAVJ010000140">
    <property type="protein sequence ID" value="KAK7413089.1"/>
    <property type="molecule type" value="Genomic_DNA"/>
</dbReference>
<organism evidence="1 2">
    <name type="scientific">Neonectria punicea</name>
    <dbReference type="NCBI Taxonomy" id="979145"/>
    <lineage>
        <taxon>Eukaryota</taxon>
        <taxon>Fungi</taxon>
        <taxon>Dikarya</taxon>
        <taxon>Ascomycota</taxon>
        <taxon>Pezizomycotina</taxon>
        <taxon>Sordariomycetes</taxon>
        <taxon>Hypocreomycetidae</taxon>
        <taxon>Hypocreales</taxon>
        <taxon>Nectriaceae</taxon>
        <taxon>Neonectria</taxon>
    </lineage>
</organism>
<evidence type="ECO:0000313" key="2">
    <source>
        <dbReference type="Proteomes" id="UP001498476"/>
    </source>
</evidence>
<gene>
    <name evidence="1" type="ORF">QQX98_008037</name>
</gene>
<keyword evidence="2" id="KW-1185">Reference proteome</keyword>
<evidence type="ECO:0000313" key="1">
    <source>
        <dbReference type="EMBL" id="KAK7413089.1"/>
    </source>
</evidence>
<reference evidence="1 2" key="1">
    <citation type="journal article" date="2025" name="Microbiol. Resour. Announc.">
        <title>Draft genome sequences for Neonectria magnoliae and Neonectria punicea, canker pathogens of Liriodendron tulipifera and Acer saccharum in West Virginia.</title>
        <authorList>
            <person name="Petronek H.M."/>
            <person name="Kasson M.T."/>
            <person name="Metheny A.M."/>
            <person name="Stauder C.M."/>
            <person name="Lovett B."/>
            <person name="Lynch S.C."/>
            <person name="Garnas J.R."/>
            <person name="Kasson L.R."/>
            <person name="Stajich J.E."/>
        </authorList>
    </citation>
    <scope>NUCLEOTIDE SEQUENCE [LARGE SCALE GENOMIC DNA]</scope>
    <source>
        <strain evidence="1 2">NRRL 64653</strain>
    </source>
</reference>
<dbReference type="PANTHER" id="PTHR33112">
    <property type="entry name" value="DOMAIN PROTEIN, PUTATIVE-RELATED"/>
    <property type="match status" value="1"/>
</dbReference>
<comment type="caution">
    <text evidence="1">The sequence shown here is derived from an EMBL/GenBank/DDBJ whole genome shotgun (WGS) entry which is preliminary data.</text>
</comment>
<protein>
    <submittedName>
        <fullName evidence="1">Uncharacterized protein</fullName>
    </submittedName>
</protein>
<dbReference type="Proteomes" id="UP001498476">
    <property type="component" value="Unassembled WGS sequence"/>
</dbReference>
<sequence>MYWECDCLKASEVFPKGLPDPETTGTDPRTLIQLSGKQDLDKTWPKLIRMYSETDLTYEKDRLVAISGVVRILAARVPVGPYLAGIWRRRWIDGLLWEAGPVFGNVMDNHHGSGNGCPSWSWASSLKRPINESGNVNAIACPGTDLVEFDDFEHCPDRPLARLSDSKIDLSGDDEYGSVNLARIDLTGLVIPVWLPPLDQLQEDDDHFMLSTDTTVKFVVVHGKMKFDVAGQSELETTSIEFSAYIHGVQTQKTFAFVTAQYERELEDETAHPCACTKSHRYQSHRAHVNLTSTYDPKRQCFLLPLLDAREIMDDDGLD</sequence>
<dbReference type="PANTHER" id="PTHR33112:SF10">
    <property type="entry name" value="TOL"/>
    <property type="match status" value="1"/>
</dbReference>